<dbReference type="PANTHER" id="PTHR42941">
    <property type="entry name" value="SLL1037 PROTEIN"/>
    <property type="match status" value="1"/>
</dbReference>
<feature type="signal peptide" evidence="1">
    <location>
        <begin position="1"/>
        <end position="22"/>
    </location>
</feature>
<dbReference type="SUPFAM" id="SSF53850">
    <property type="entry name" value="Periplasmic binding protein-like II"/>
    <property type="match status" value="1"/>
</dbReference>
<dbReference type="CDD" id="cd13567">
    <property type="entry name" value="PBP2_TtGluBP"/>
    <property type="match status" value="1"/>
</dbReference>
<proteinExistence type="predicted"/>
<dbReference type="NCBIfam" id="TIGR02122">
    <property type="entry name" value="TRAP_TAXI"/>
    <property type="match status" value="1"/>
</dbReference>
<dbReference type="STRING" id="36842.SAMN02194393_00671"/>
<evidence type="ECO:0000313" key="2">
    <source>
        <dbReference type="EMBL" id="SKC41790.1"/>
    </source>
</evidence>
<feature type="chain" id="PRO_5039345691" description="TRAP transporter solute receptor, TAXI family" evidence="1">
    <location>
        <begin position="23"/>
        <end position="333"/>
    </location>
</feature>
<name>A0A1T5IRL9_9FIRM</name>
<dbReference type="Proteomes" id="UP000190285">
    <property type="component" value="Unassembled WGS sequence"/>
</dbReference>
<dbReference type="EMBL" id="FUZT01000001">
    <property type="protein sequence ID" value="SKC41790.1"/>
    <property type="molecule type" value="Genomic_DNA"/>
</dbReference>
<dbReference type="PROSITE" id="PS51257">
    <property type="entry name" value="PROKAR_LIPOPROTEIN"/>
    <property type="match status" value="1"/>
</dbReference>
<dbReference type="AlphaFoldDB" id="A0A1T5IRL9"/>
<evidence type="ECO:0000313" key="3">
    <source>
        <dbReference type="Proteomes" id="UP000190285"/>
    </source>
</evidence>
<dbReference type="Pfam" id="PF16868">
    <property type="entry name" value="NMT1_3"/>
    <property type="match status" value="1"/>
</dbReference>
<protein>
    <recommendedName>
        <fullName evidence="4">TRAP transporter solute receptor, TAXI family</fullName>
    </recommendedName>
</protein>
<accession>A0A1T5IRL9</accession>
<keyword evidence="3" id="KW-1185">Reference proteome</keyword>
<gene>
    <name evidence="2" type="ORF">SAMN02194393_00671</name>
</gene>
<dbReference type="PANTHER" id="PTHR42941:SF1">
    <property type="entry name" value="SLL1037 PROTEIN"/>
    <property type="match status" value="1"/>
</dbReference>
<sequence>MKKFSKMFSFAIVILLVIGLLAGCGQGSPADEGKEEAKEEIVRVSLATGGTAGTYYPIGSGITAIVTKYVEGVEATAESTGASVANSKMLRNGEIEFILCSASTASSAYNGKETFEGKPVDNMRGIASLYPEVFQFVVLESSGLEKVTDLKGKKVAVGAAGSGTERISKLLLEAHGITYDDIEPQFLGFGEAVTALKDRLIDCAIVGSGLPTSAVVDASASLDINLLEVDKQSMEKATEEYKFLKLETISEGTYNGVNKDVLTVATPALFITSEDMDEEIVYKITKELFENIEELERVHAQGKNIKLETAVEAMSVPLHPGAEKYYKEKGILK</sequence>
<reference evidence="2 3" key="1">
    <citation type="submission" date="2017-02" db="EMBL/GenBank/DDBJ databases">
        <authorList>
            <person name="Peterson S.W."/>
        </authorList>
    </citation>
    <scope>NUCLEOTIDE SEQUENCE [LARGE SCALE GENOMIC DNA]</scope>
    <source>
        <strain evidence="2 3">M1</strain>
    </source>
</reference>
<evidence type="ECO:0008006" key="4">
    <source>
        <dbReference type="Google" id="ProtNLM"/>
    </source>
</evidence>
<organism evidence="2 3">
    <name type="scientific">Maledivibacter halophilus</name>
    <dbReference type="NCBI Taxonomy" id="36842"/>
    <lineage>
        <taxon>Bacteria</taxon>
        <taxon>Bacillati</taxon>
        <taxon>Bacillota</taxon>
        <taxon>Clostridia</taxon>
        <taxon>Peptostreptococcales</taxon>
        <taxon>Caminicellaceae</taxon>
        <taxon>Maledivibacter</taxon>
    </lineage>
</organism>
<dbReference type="Gene3D" id="3.40.190.10">
    <property type="entry name" value="Periplasmic binding protein-like II"/>
    <property type="match status" value="2"/>
</dbReference>
<keyword evidence="1" id="KW-0732">Signal</keyword>
<dbReference type="InterPro" id="IPR011852">
    <property type="entry name" value="TRAP_TAXI"/>
</dbReference>
<dbReference type="RefSeq" id="WP_208984969.1">
    <property type="nucleotide sequence ID" value="NZ_FUZT01000001.1"/>
</dbReference>
<evidence type="ECO:0000256" key="1">
    <source>
        <dbReference type="SAM" id="SignalP"/>
    </source>
</evidence>